<feature type="region of interest" description="Disordered" evidence="6">
    <location>
        <begin position="58"/>
        <end position="80"/>
    </location>
</feature>
<dbReference type="AlphaFoldDB" id="A0A1F5T372"/>
<dbReference type="GO" id="GO:0003735">
    <property type="term" value="F:structural constituent of ribosome"/>
    <property type="evidence" value="ECO:0007669"/>
    <property type="project" value="InterPro"/>
</dbReference>
<dbReference type="PANTHER" id="PTHR35534:SF1">
    <property type="entry name" value="LARGE RIBOSOMAL SUBUNIT PROTEIN BL32"/>
    <property type="match status" value="1"/>
</dbReference>
<evidence type="ECO:0000256" key="4">
    <source>
        <dbReference type="ARBA" id="ARBA00035178"/>
    </source>
</evidence>
<evidence type="ECO:0000256" key="2">
    <source>
        <dbReference type="ARBA" id="ARBA00022980"/>
    </source>
</evidence>
<evidence type="ECO:0000256" key="3">
    <source>
        <dbReference type="ARBA" id="ARBA00023274"/>
    </source>
</evidence>
<dbReference type="GO" id="GO:0006412">
    <property type="term" value="P:translation"/>
    <property type="evidence" value="ECO:0007669"/>
    <property type="project" value="UniProtKB-UniRule"/>
</dbReference>
<keyword evidence="2 5" id="KW-0689">Ribosomal protein</keyword>
<feature type="region of interest" description="Disordered" evidence="6">
    <location>
        <begin position="1"/>
        <end position="29"/>
    </location>
</feature>
<reference evidence="7 8" key="1">
    <citation type="journal article" date="2016" name="Nat. Commun.">
        <title>Thousands of microbial genomes shed light on interconnected biogeochemical processes in an aquifer system.</title>
        <authorList>
            <person name="Anantharaman K."/>
            <person name="Brown C.T."/>
            <person name="Hug L.A."/>
            <person name="Sharon I."/>
            <person name="Castelle C.J."/>
            <person name="Probst A.J."/>
            <person name="Thomas B.C."/>
            <person name="Singh A."/>
            <person name="Wilkins M.J."/>
            <person name="Karaoz U."/>
            <person name="Brodie E.L."/>
            <person name="Williams K.H."/>
            <person name="Hubbard S.S."/>
            <person name="Banfield J.F."/>
        </authorList>
    </citation>
    <scope>NUCLEOTIDE SEQUENCE [LARGE SCALE GENOMIC DNA]</scope>
</reference>
<accession>A0A1F5T372</accession>
<dbReference type="Proteomes" id="UP000179001">
    <property type="component" value="Unassembled WGS sequence"/>
</dbReference>
<keyword evidence="3 5" id="KW-0687">Ribonucleoprotein</keyword>
<dbReference type="InterPro" id="IPR044957">
    <property type="entry name" value="Ribosomal_bL32_bact"/>
</dbReference>
<dbReference type="STRING" id="1798002.A2478_01730"/>
<evidence type="ECO:0000256" key="1">
    <source>
        <dbReference type="ARBA" id="ARBA00008560"/>
    </source>
</evidence>
<evidence type="ECO:0000313" key="8">
    <source>
        <dbReference type="Proteomes" id="UP000179001"/>
    </source>
</evidence>
<dbReference type="InterPro" id="IPR002677">
    <property type="entry name" value="Ribosomal_bL32"/>
</dbReference>
<evidence type="ECO:0000256" key="5">
    <source>
        <dbReference type="HAMAP-Rule" id="MF_00340"/>
    </source>
</evidence>
<dbReference type="NCBIfam" id="TIGR01031">
    <property type="entry name" value="rpmF_bact"/>
    <property type="match status" value="1"/>
</dbReference>
<dbReference type="PANTHER" id="PTHR35534">
    <property type="entry name" value="50S RIBOSOMAL PROTEIN L32"/>
    <property type="match status" value="1"/>
</dbReference>
<comment type="similarity">
    <text evidence="1 5">Belongs to the bacterial ribosomal protein bL32 family.</text>
</comment>
<sequence length="80" mass="8852">MSVPKRRKTSSKTKKGRSHQALKNPNYTKCPKCGASARPHYACIECGSYNSREVLKTRATKKAGQKAKKEAQAKKAQKTS</sequence>
<evidence type="ECO:0000256" key="6">
    <source>
        <dbReference type="SAM" id="MobiDB-lite"/>
    </source>
</evidence>
<dbReference type="InterPro" id="IPR011332">
    <property type="entry name" value="Ribosomal_zn-bd"/>
</dbReference>
<organism evidence="7 8">
    <name type="scientific">Candidatus Falkowbacteria bacterium RIFOXYC2_FULL_36_12</name>
    <dbReference type="NCBI Taxonomy" id="1798002"/>
    <lineage>
        <taxon>Bacteria</taxon>
        <taxon>Candidatus Falkowiibacteriota</taxon>
    </lineage>
</organism>
<dbReference type="HAMAP" id="MF_00340">
    <property type="entry name" value="Ribosomal_bL32"/>
    <property type="match status" value="1"/>
</dbReference>
<gene>
    <name evidence="5" type="primary">rpmF</name>
    <name evidence="7" type="ORF">A2478_01730</name>
</gene>
<feature type="compositionally biased region" description="Basic residues" evidence="6">
    <location>
        <begin position="1"/>
        <end position="20"/>
    </location>
</feature>
<name>A0A1F5T372_9BACT</name>
<protein>
    <recommendedName>
        <fullName evidence="4 5">Large ribosomal subunit protein bL32</fullName>
    </recommendedName>
</protein>
<dbReference type="EMBL" id="MFGJ01000001">
    <property type="protein sequence ID" value="OGF33400.1"/>
    <property type="molecule type" value="Genomic_DNA"/>
</dbReference>
<dbReference type="Pfam" id="PF01783">
    <property type="entry name" value="Ribosomal_L32p"/>
    <property type="match status" value="1"/>
</dbReference>
<proteinExistence type="inferred from homology"/>
<dbReference type="GO" id="GO:0015934">
    <property type="term" value="C:large ribosomal subunit"/>
    <property type="evidence" value="ECO:0007669"/>
    <property type="project" value="InterPro"/>
</dbReference>
<evidence type="ECO:0000313" key="7">
    <source>
        <dbReference type="EMBL" id="OGF33400.1"/>
    </source>
</evidence>
<dbReference type="SUPFAM" id="SSF57829">
    <property type="entry name" value="Zn-binding ribosomal proteins"/>
    <property type="match status" value="1"/>
</dbReference>
<comment type="caution">
    <text evidence="7">The sequence shown here is derived from an EMBL/GenBank/DDBJ whole genome shotgun (WGS) entry which is preliminary data.</text>
</comment>